<dbReference type="EMBL" id="NAJQ01000454">
    <property type="protein sequence ID" value="TKA69323.1"/>
    <property type="molecule type" value="Genomic_DNA"/>
</dbReference>
<gene>
    <name evidence="2" type="ORF">B0A55_07447</name>
</gene>
<dbReference type="Proteomes" id="UP000309340">
    <property type="component" value="Unassembled WGS sequence"/>
</dbReference>
<evidence type="ECO:0000313" key="3">
    <source>
        <dbReference type="Proteomes" id="UP000309340"/>
    </source>
</evidence>
<protein>
    <recommendedName>
        <fullName evidence="1">Heterokaryon incompatibility domain-containing protein</fullName>
    </recommendedName>
</protein>
<keyword evidence="3" id="KW-1185">Reference proteome</keyword>
<feature type="domain" description="Heterokaryon incompatibility" evidence="1">
    <location>
        <begin position="22"/>
        <end position="158"/>
    </location>
</feature>
<evidence type="ECO:0000313" key="2">
    <source>
        <dbReference type="EMBL" id="TKA69323.1"/>
    </source>
</evidence>
<dbReference type="AlphaFoldDB" id="A0A4U0X2X2"/>
<dbReference type="OrthoDB" id="20872at2759"/>
<dbReference type="STRING" id="329884.A0A4U0X2X2"/>
<accession>A0A4U0X2X2</accession>
<evidence type="ECO:0000259" key="1">
    <source>
        <dbReference type="Pfam" id="PF06985"/>
    </source>
</evidence>
<comment type="caution">
    <text evidence="2">The sequence shown here is derived from an EMBL/GenBank/DDBJ whole genome shotgun (WGS) entry which is preliminary data.</text>
</comment>
<proteinExistence type="predicted"/>
<dbReference type="InterPro" id="IPR010730">
    <property type="entry name" value="HET"/>
</dbReference>
<dbReference type="PANTHER" id="PTHR10622">
    <property type="entry name" value="HET DOMAIN-CONTAINING PROTEIN"/>
    <property type="match status" value="1"/>
</dbReference>
<sequence>MRLLNKTTLEFADFNDTQQIRYSILSHCWSQDPDNRKVTYQAFLARDFNVDGAGYRKIQRCCSLSKKRGFDHTWIDTRCVDKTSSAELSETINSMFKWYQDSTECYVFMDDLTADALPKIHAIDKEDRWKQGLDIHAIDKVYAFMGSRWFTRGWTLQELLAPTTVLLYSSDHHYLGTKIELAPIISQAASIRVAFVIQETHIYKASAAQRMSWASARTTTRPEDMAYSLLGNFDLNMPLLYGEGKKAFRRLQGEIIRQSDDESILVWGLDSEQKDFTGVLADDPSDFKGSGNVWTMEKLRTFDRGIVKYELTNKGLAISYNKLLIDLSGTARNFGISGPKVGITLKCFNVHV</sequence>
<reference evidence="2 3" key="1">
    <citation type="submission" date="2017-03" db="EMBL/GenBank/DDBJ databases">
        <title>Genomes of endolithic fungi from Antarctica.</title>
        <authorList>
            <person name="Coleine C."/>
            <person name="Masonjones S."/>
            <person name="Stajich J.E."/>
        </authorList>
    </citation>
    <scope>NUCLEOTIDE SEQUENCE [LARGE SCALE GENOMIC DNA]</scope>
    <source>
        <strain evidence="2 3">CCFEE 5184</strain>
    </source>
</reference>
<dbReference type="Pfam" id="PF06985">
    <property type="entry name" value="HET"/>
    <property type="match status" value="1"/>
</dbReference>
<dbReference type="PANTHER" id="PTHR10622:SF10">
    <property type="entry name" value="HET DOMAIN-CONTAINING PROTEIN"/>
    <property type="match status" value="1"/>
</dbReference>
<organism evidence="2 3">
    <name type="scientific">Friedmanniomyces simplex</name>
    <dbReference type="NCBI Taxonomy" id="329884"/>
    <lineage>
        <taxon>Eukaryota</taxon>
        <taxon>Fungi</taxon>
        <taxon>Dikarya</taxon>
        <taxon>Ascomycota</taxon>
        <taxon>Pezizomycotina</taxon>
        <taxon>Dothideomycetes</taxon>
        <taxon>Dothideomycetidae</taxon>
        <taxon>Mycosphaerellales</taxon>
        <taxon>Teratosphaeriaceae</taxon>
        <taxon>Friedmanniomyces</taxon>
    </lineage>
</organism>
<name>A0A4U0X2X2_9PEZI</name>